<accession>A0A9W6H513</accession>
<dbReference type="InterPro" id="IPR003593">
    <property type="entry name" value="AAA+_ATPase"/>
</dbReference>
<protein>
    <submittedName>
        <fullName evidence="5">ABC transporter</fullName>
    </submittedName>
</protein>
<dbReference type="PANTHER" id="PTHR43790">
    <property type="entry name" value="CARBOHYDRATE TRANSPORT ATP-BINDING PROTEIN MG119-RELATED"/>
    <property type="match status" value="1"/>
</dbReference>
<dbReference type="GO" id="GO:0016887">
    <property type="term" value="F:ATP hydrolysis activity"/>
    <property type="evidence" value="ECO:0007669"/>
    <property type="project" value="InterPro"/>
</dbReference>
<dbReference type="PROSITE" id="PS00211">
    <property type="entry name" value="ABC_TRANSPORTER_1"/>
    <property type="match status" value="1"/>
</dbReference>
<dbReference type="GO" id="GO:0005524">
    <property type="term" value="F:ATP binding"/>
    <property type="evidence" value="ECO:0007669"/>
    <property type="project" value="UniProtKB-KW"/>
</dbReference>
<proteinExistence type="predicted"/>
<feature type="domain" description="ABC transporter" evidence="4">
    <location>
        <begin position="265"/>
        <end position="517"/>
    </location>
</feature>
<dbReference type="PROSITE" id="PS50893">
    <property type="entry name" value="ABC_TRANSPORTER_2"/>
    <property type="match status" value="2"/>
</dbReference>
<name>A0A9W6H513_9MICO</name>
<dbReference type="SUPFAM" id="SSF52540">
    <property type="entry name" value="P-loop containing nucleoside triphosphate hydrolases"/>
    <property type="match status" value="2"/>
</dbReference>
<dbReference type="CDD" id="cd03215">
    <property type="entry name" value="ABC_Carb_Monos_II"/>
    <property type="match status" value="1"/>
</dbReference>
<feature type="domain" description="ABC transporter" evidence="4">
    <location>
        <begin position="11"/>
        <end position="248"/>
    </location>
</feature>
<gene>
    <name evidence="5" type="ORF">GCM10017576_28920</name>
</gene>
<dbReference type="Pfam" id="PF00005">
    <property type="entry name" value="ABC_tran"/>
    <property type="match status" value="2"/>
</dbReference>
<evidence type="ECO:0000259" key="4">
    <source>
        <dbReference type="PROSITE" id="PS50893"/>
    </source>
</evidence>
<dbReference type="RefSeq" id="WP_271174444.1">
    <property type="nucleotide sequence ID" value="NZ_BSEJ01000017.1"/>
</dbReference>
<keyword evidence="2" id="KW-0067">ATP-binding</keyword>
<organism evidence="5 6">
    <name type="scientific">Microbacterium barkeri</name>
    <dbReference type="NCBI Taxonomy" id="33917"/>
    <lineage>
        <taxon>Bacteria</taxon>
        <taxon>Bacillati</taxon>
        <taxon>Actinomycetota</taxon>
        <taxon>Actinomycetes</taxon>
        <taxon>Micrococcales</taxon>
        <taxon>Microbacteriaceae</taxon>
        <taxon>Microbacterium</taxon>
    </lineage>
</organism>
<dbReference type="SMART" id="SM00382">
    <property type="entry name" value="AAA"/>
    <property type="match status" value="2"/>
</dbReference>
<dbReference type="AlphaFoldDB" id="A0A9W6H513"/>
<evidence type="ECO:0000313" key="5">
    <source>
        <dbReference type="EMBL" id="GLJ62761.1"/>
    </source>
</evidence>
<comment type="caution">
    <text evidence="5">The sequence shown here is derived from an EMBL/GenBank/DDBJ whole genome shotgun (WGS) entry which is preliminary data.</text>
</comment>
<evidence type="ECO:0000256" key="1">
    <source>
        <dbReference type="ARBA" id="ARBA00022741"/>
    </source>
</evidence>
<dbReference type="Gene3D" id="3.40.50.300">
    <property type="entry name" value="P-loop containing nucleotide triphosphate hydrolases"/>
    <property type="match status" value="2"/>
</dbReference>
<reference evidence="5" key="2">
    <citation type="submission" date="2023-01" db="EMBL/GenBank/DDBJ databases">
        <authorList>
            <person name="Sun Q."/>
            <person name="Evtushenko L."/>
        </authorList>
    </citation>
    <scope>NUCLEOTIDE SEQUENCE</scope>
    <source>
        <strain evidence="5">VKM Ac-1020</strain>
    </source>
</reference>
<dbReference type="CDD" id="cd03216">
    <property type="entry name" value="ABC_Carb_Monos_I"/>
    <property type="match status" value="1"/>
</dbReference>
<reference evidence="5" key="1">
    <citation type="journal article" date="2014" name="Int. J. Syst. Evol. Microbiol.">
        <title>Complete genome sequence of Corynebacterium casei LMG S-19264T (=DSM 44701T), isolated from a smear-ripened cheese.</title>
        <authorList>
            <consortium name="US DOE Joint Genome Institute (JGI-PGF)"/>
            <person name="Walter F."/>
            <person name="Albersmeier A."/>
            <person name="Kalinowski J."/>
            <person name="Ruckert C."/>
        </authorList>
    </citation>
    <scope>NUCLEOTIDE SEQUENCE</scope>
    <source>
        <strain evidence="5">VKM Ac-1020</strain>
    </source>
</reference>
<feature type="region of interest" description="Disordered" evidence="3">
    <location>
        <begin position="275"/>
        <end position="294"/>
    </location>
</feature>
<dbReference type="InterPro" id="IPR017871">
    <property type="entry name" value="ABC_transporter-like_CS"/>
</dbReference>
<dbReference type="InterPro" id="IPR050107">
    <property type="entry name" value="ABC_carbohydrate_import_ATPase"/>
</dbReference>
<feature type="compositionally biased region" description="Basic and acidic residues" evidence="3">
    <location>
        <begin position="276"/>
        <end position="290"/>
    </location>
</feature>
<dbReference type="PANTHER" id="PTHR43790:SF4">
    <property type="entry name" value="GUANOSINE IMPORT ATP-BINDING PROTEIN NUPO"/>
    <property type="match status" value="1"/>
</dbReference>
<evidence type="ECO:0000313" key="6">
    <source>
        <dbReference type="Proteomes" id="UP001142462"/>
    </source>
</evidence>
<dbReference type="EMBL" id="BSEJ01000017">
    <property type="protein sequence ID" value="GLJ62761.1"/>
    <property type="molecule type" value="Genomic_DNA"/>
</dbReference>
<evidence type="ECO:0000256" key="3">
    <source>
        <dbReference type="SAM" id="MobiDB-lite"/>
    </source>
</evidence>
<keyword evidence="6" id="KW-1185">Reference proteome</keyword>
<dbReference type="Proteomes" id="UP001142462">
    <property type="component" value="Unassembled WGS sequence"/>
</dbReference>
<keyword evidence="1" id="KW-0547">Nucleotide-binding</keyword>
<evidence type="ECO:0000256" key="2">
    <source>
        <dbReference type="ARBA" id="ARBA00022840"/>
    </source>
</evidence>
<dbReference type="InterPro" id="IPR027417">
    <property type="entry name" value="P-loop_NTPase"/>
</dbReference>
<sequence>MGQTSVPAPRLELRGLRKYFASTGVLAVADVSLEVWPGEVVAIIGENGTGKSTLMNLLFGVHSADAGEILVDGRVRHIRTTQDAIDAGLGMVHQHFELVPSFSVAQNVLLGHEPVRSGLYDDRAARDRVARVAAESGLSIDPAAKVGELSIGSQQRVEILKALAADAQTLIFDEPTAVLTPAEADELVTMIRGLASGGRSVLFISHKLPEVQAVADRIVVMRRGRVVATLARGDADDAELARLMVGRDVHAASATRGSQEGEVVLSLEGVRLAGHGHGDRHDRRGHDHGDGSSLGLRRGEVVGIAGVSGNGQDELVEAIAGLTPIAGGRIRLADRDITASSPAQRRAAGIAHIAADRMRVGLNLDATLEENAAATAFRSRRFSRFGLIRRRARRRFAQKLIADYEVRGAAAGRAVRSLSGGNLQKIVIGRELAGEPAVVLANQPTRGLDVGSIEFVHRALLDACSAGAGVVLVSTELDEVLALSHRVAVMYRGELVGPFDRADVDRERIGRIMAAGKAAV</sequence>
<dbReference type="InterPro" id="IPR003439">
    <property type="entry name" value="ABC_transporter-like_ATP-bd"/>
</dbReference>